<dbReference type="Proteomes" id="UP001472866">
    <property type="component" value="Chromosome 15"/>
</dbReference>
<proteinExistence type="predicted"/>
<feature type="transmembrane region" description="Helical" evidence="5">
    <location>
        <begin position="83"/>
        <end position="104"/>
    </location>
</feature>
<dbReference type="PANTHER" id="PTHR43461:SF1">
    <property type="entry name" value="TRANSMEMBRANE PROTEIN 256"/>
    <property type="match status" value="1"/>
</dbReference>
<comment type="subcellular location">
    <subcellularLocation>
        <location evidence="1">Membrane</location>
        <topology evidence="1">Multi-pass membrane protein</topology>
    </subcellularLocation>
</comment>
<evidence type="ECO:0000256" key="4">
    <source>
        <dbReference type="ARBA" id="ARBA00023136"/>
    </source>
</evidence>
<protein>
    <submittedName>
        <fullName evidence="6">DUF423 domain-containing protein</fullName>
    </submittedName>
</protein>
<feature type="transmembrane region" description="Helical" evidence="5">
    <location>
        <begin position="54"/>
        <end position="74"/>
    </location>
</feature>
<organism evidence="6 7">
    <name type="scientific">Chloropicon roscoffensis</name>
    <dbReference type="NCBI Taxonomy" id="1461544"/>
    <lineage>
        <taxon>Eukaryota</taxon>
        <taxon>Viridiplantae</taxon>
        <taxon>Chlorophyta</taxon>
        <taxon>Chloropicophyceae</taxon>
        <taxon>Chloropicales</taxon>
        <taxon>Chloropicaceae</taxon>
        <taxon>Chloropicon</taxon>
    </lineage>
</organism>
<evidence type="ECO:0000256" key="2">
    <source>
        <dbReference type="ARBA" id="ARBA00022692"/>
    </source>
</evidence>
<evidence type="ECO:0000256" key="5">
    <source>
        <dbReference type="SAM" id="Phobius"/>
    </source>
</evidence>
<dbReference type="Pfam" id="PF04241">
    <property type="entry name" value="DUF423"/>
    <property type="match status" value="1"/>
</dbReference>
<feature type="transmembrane region" description="Helical" evidence="5">
    <location>
        <begin position="110"/>
        <end position="128"/>
    </location>
</feature>
<gene>
    <name evidence="6" type="ORF">HKI87_15g80000</name>
</gene>
<keyword evidence="3 5" id="KW-1133">Transmembrane helix</keyword>
<keyword evidence="4 5" id="KW-0472">Membrane</keyword>
<keyword evidence="7" id="KW-1185">Reference proteome</keyword>
<dbReference type="InterPro" id="IPR006696">
    <property type="entry name" value="DUF423"/>
</dbReference>
<accession>A0AAX4PKZ8</accession>
<dbReference type="GO" id="GO:0016020">
    <property type="term" value="C:membrane"/>
    <property type="evidence" value="ECO:0007669"/>
    <property type="project" value="UniProtKB-SubCell"/>
</dbReference>
<evidence type="ECO:0000313" key="6">
    <source>
        <dbReference type="EMBL" id="WZN66433.1"/>
    </source>
</evidence>
<evidence type="ECO:0000256" key="3">
    <source>
        <dbReference type="ARBA" id="ARBA00022989"/>
    </source>
</evidence>
<evidence type="ECO:0000256" key="1">
    <source>
        <dbReference type="ARBA" id="ARBA00004141"/>
    </source>
</evidence>
<evidence type="ECO:0000313" key="7">
    <source>
        <dbReference type="Proteomes" id="UP001472866"/>
    </source>
</evidence>
<dbReference type="AlphaFoldDB" id="A0AAX4PKZ8"/>
<name>A0AAX4PKZ8_9CHLO</name>
<keyword evidence="2 5" id="KW-0812">Transmembrane</keyword>
<sequence length="130" mass="14406">MADYFVLEGGDAGARRDSRPKWSFWSLCAALSGMCAIALGAYGAHLYSPDDADFLRVFHTANYYHLFHTLLLAFSPFTRRPNFIGVLCVFGILLFSGSCYVSAIMEDKKYGWGAPFGGFCFIGAWTLLAF</sequence>
<feature type="transmembrane region" description="Helical" evidence="5">
    <location>
        <begin position="22"/>
        <end position="42"/>
    </location>
</feature>
<dbReference type="EMBL" id="CP151515">
    <property type="protein sequence ID" value="WZN66433.1"/>
    <property type="molecule type" value="Genomic_DNA"/>
</dbReference>
<dbReference type="PANTHER" id="PTHR43461">
    <property type="entry name" value="TRANSMEMBRANE PROTEIN 256"/>
    <property type="match status" value="1"/>
</dbReference>
<reference evidence="6 7" key="1">
    <citation type="submission" date="2024-03" db="EMBL/GenBank/DDBJ databases">
        <title>Complete genome sequence of the green alga Chloropicon roscoffensis RCC1871.</title>
        <authorList>
            <person name="Lemieux C."/>
            <person name="Pombert J.-F."/>
            <person name="Otis C."/>
            <person name="Turmel M."/>
        </authorList>
    </citation>
    <scope>NUCLEOTIDE SEQUENCE [LARGE SCALE GENOMIC DNA]</scope>
    <source>
        <strain evidence="6 7">RCC1871</strain>
    </source>
</reference>